<dbReference type="Gene3D" id="2.120.10.30">
    <property type="entry name" value="TolB, C-terminal domain"/>
    <property type="match status" value="1"/>
</dbReference>
<dbReference type="InterPro" id="IPR011042">
    <property type="entry name" value="6-blade_b-propeller_TolB-like"/>
</dbReference>
<feature type="signal peptide" evidence="2">
    <location>
        <begin position="1"/>
        <end position="30"/>
    </location>
</feature>
<evidence type="ECO:0000313" key="4">
    <source>
        <dbReference type="Proteomes" id="UP000002316"/>
    </source>
</evidence>
<evidence type="ECO:0000256" key="2">
    <source>
        <dbReference type="SAM" id="SignalP"/>
    </source>
</evidence>
<dbReference type="KEGG" id="tbg:TbgDal_VIII3810"/>
<dbReference type="PANTHER" id="PTHR46388:SF2">
    <property type="entry name" value="NHL REPEAT-CONTAINING PROTEIN 2"/>
    <property type="match status" value="1"/>
</dbReference>
<keyword evidence="1" id="KW-0812">Transmembrane</keyword>
<gene>
    <name evidence="3" type="ORF">TbgDal_VIII3810</name>
</gene>
<organism evidence="3 4">
    <name type="scientific">Trypanosoma brucei gambiense (strain MHOM/CI/86/DAL972)</name>
    <dbReference type="NCBI Taxonomy" id="679716"/>
    <lineage>
        <taxon>Eukaryota</taxon>
        <taxon>Discoba</taxon>
        <taxon>Euglenozoa</taxon>
        <taxon>Kinetoplastea</taxon>
        <taxon>Metakinetoplastina</taxon>
        <taxon>Trypanosomatida</taxon>
        <taxon>Trypanosomatidae</taxon>
        <taxon>Trypanosoma</taxon>
    </lineage>
</organism>
<keyword evidence="1" id="KW-0472">Membrane</keyword>
<keyword evidence="2" id="KW-0732">Signal</keyword>
<name>C9ZVK0_TRYB9</name>
<dbReference type="RefSeq" id="XP_011775715.1">
    <property type="nucleotide sequence ID" value="XM_011777413.1"/>
</dbReference>
<evidence type="ECO:0000256" key="1">
    <source>
        <dbReference type="SAM" id="Phobius"/>
    </source>
</evidence>
<feature type="chain" id="PRO_5003005489" evidence="2">
    <location>
        <begin position="31"/>
        <end position="546"/>
    </location>
</feature>
<sequence length="546" mass="59501">MGGRTESREALAALVAALLLLLGFVSPVIGDQTVGTKVIVNLFNSCINCSSGQADGINGTGRLFKAMGGFFKDKSFPLLLCDVGGGGSTVRLVNKTGIYTVAGNLAKRGDEVGSLEVARFNHPTSVVGVNNDIYVADRDNDCMKRIDADGMVTKFAANEVDKPSSIIYHEQDGAPVLFISDTGNSRIMYSQISVSNNVTAKLVGGFQPGVMQISKKRNFMYVVKETSWIAAVDLNSLSDSDGNKKSWDIANMSCLDYVDALMLTEDENELYYYGEPNGESHIMSLELNSSETGLLCPKKVMEWMHGPIVSLVKVNGCEYYAITETAVYAVREKCYSPTPLPPVTPTPTPGSPPRSTAVAAFRASSFPMGNDRLMHALYSWIMKDVEVAFRTEDFYAVFLPPGEINVPGGTNVSTWTNLTAMMNLENTILITNYRGPPGMSKGRAQKRLFSSPWTWTRMFLEELSQQEQWSHLLPLCMVKCVDDCQHITLAESVCGDDARLSRCDGVCLGGIVSSALLGAVAIVLLFLMVVSPYNVKFAFVRLPAFE</sequence>
<dbReference type="PANTHER" id="PTHR46388">
    <property type="entry name" value="NHL REPEAT-CONTAINING PROTEIN 2"/>
    <property type="match status" value="1"/>
</dbReference>
<dbReference type="GeneID" id="23863575"/>
<accession>C9ZVK0</accession>
<dbReference type="AlphaFoldDB" id="C9ZVK0"/>
<protein>
    <submittedName>
        <fullName evidence="3">Flagellum-adhesion glycoprotein, putative</fullName>
    </submittedName>
</protein>
<keyword evidence="1" id="KW-1133">Transmembrane helix</keyword>
<dbReference type="EMBL" id="FN554971">
    <property type="protein sequence ID" value="CBH13438.1"/>
    <property type="molecule type" value="Genomic_DNA"/>
</dbReference>
<proteinExistence type="predicted"/>
<dbReference type="OrthoDB" id="342730at2759"/>
<evidence type="ECO:0000313" key="3">
    <source>
        <dbReference type="EMBL" id="CBH13438.1"/>
    </source>
</evidence>
<reference evidence="4" key="1">
    <citation type="journal article" date="2010" name="PLoS Negl. Trop. Dis.">
        <title>The genome sequence of Trypanosoma brucei gambiense, causative agent of chronic human african trypanosomiasis.</title>
        <authorList>
            <person name="Jackson A.P."/>
            <person name="Sanders M."/>
            <person name="Berry A."/>
            <person name="McQuillan J."/>
            <person name="Aslett M.A."/>
            <person name="Quail M.A."/>
            <person name="Chukualim B."/>
            <person name="Capewell P."/>
            <person name="MacLeod A."/>
            <person name="Melville S.E."/>
            <person name="Gibson W."/>
            <person name="Barry J.D."/>
            <person name="Berriman M."/>
            <person name="Hertz-Fowler C."/>
        </authorList>
    </citation>
    <scope>NUCLEOTIDE SEQUENCE [LARGE SCALE GENOMIC DNA]</scope>
    <source>
        <strain evidence="4">MHOM/CI/86/DAL972</strain>
    </source>
</reference>
<dbReference type="SUPFAM" id="SSF63825">
    <property type="entry name" value="YWTD domain"/>
    <property type="match status" value="1"/>
</dbReference>
<dbReference type="VEuPathDB" id="TriTrypDB:Tbg972.8.3810"/>
<dbReference type="Proteomes" id="UP000002316">
    <property type="component" value="Chromosome 8"/>
</dbReference>
<feature type="transmembrane region" description="Helical" evidence="1">
    <location>
        <begin position="508"/>
        <end position="530"/>
    </location>
</feature>